<dbReference type="EMBL" id="CP033219">
    <property type="protein sequence ID" value="AZV77987.1"/>
    <property type="molecule type" value="Genomic_DNA"/>
</dbReference>
<dbReference type="KEGG" id="sedi:EBB79_08815"/>
<dbReference type="OrthoDB" id="5936191at2"/>
<dbReference type="RefSeq" id="WP_127748543.1">
    <property type="nucleotide sequence ID" value="NZ_CP033219.1"/>
</dbReference>
<gene>
    <name evidence="2" type="ORF">EBB79_08815</name>
</gene>
<feature type="transmembrane region" description="Helical" evidence="1">
    <location>
        <begin position="69"/>
        <end position="88"/>
    </location>
</feature>
<keyword evidence="3" id="KW-1185">Reference proteome</keyword>
<dbReference type="Proteomes" id="UP000283063">
    <property type="component" value="Chromosome"/>
</dbReference>
<keyword evidence="1" id="KW-1133">Transmembrane helix</keyword>
<evidence type="ECO:0000256" key="1">
    <source>
        <dbReference type="SAM" id="Phobius"/>
    </source>
</evidence>
<keyword evidence="1" id="KW-0472">Membrane</keyword>
<evidence type="ECO:0000313" key="2">
    <source>
        <dbReference type="EMBL" id="AZV77987.1"/>
    </source>
</evidence>
<protein>
    <submittedName>
        <fullName evidence="2">Uncharacterized protein</fullName>
    </submittedName>
</protein>
<accession>A0A3T0N1X0</accession>
<name>A0A3T0N1X0_9RHOB</name>
<keyword evidence="1" id="KW-0812">Transmembrane</keyword>
<sequence length="171" mass="18604">MGRGNIERGATVGFHMGMLPDAPSEQSAKIRDVMDLTYDTVLECTKLIEDGTQSPMLLREALKHRTRNSFYFLLGGICSWALGFPPVGQGLSTRAISQIGLDKGAVERICQSLSFAQYDRLTVGSQRGIDFAGDFTPVLPEAAVFVRDIFDGLATDTIAVYLSGTFCSLSR</sequence>
<organism evidence="2 3">
    <name type="scientific">Parasedimentitalea marina</name>
    <dbReference type="NCBI Taxonomy" id="2483033"/>
    <lineage>
        <taxon>Bacteria</taxon>
        <taxon>Pseudomonadati</taxon>
        <taxon>Pseudomonadota</taxon>
        <taxon>Alphaproteobacteria</taxon>
        <taxon>Rhodobacterales</taxon>
        <taxon>Paracoccaceae</taxon>
        <taxon>Parasedimentitalea</taxon>
    </lineage>
</organism>
<evidence type="ECO:0000313" key="3">
    <source>
        <dbReference type="Proteomes" id="UP000283063"/>
    </source>
</evidence>
<dbReference type="AlphaFoldDB" id="A0A3T0N1X0"/>
<reference evidence="2 3" key="1">
    <citation type="submission" date="2018-10" db="EMBL/GenBank/DDBJ databases">
        <title>Parasedimentitalea marina sp. nov., a psychrophilic bacterium isolated from deep seawater of the New Britain Trench.</title>
        <authorList>
            <person name="Cao J."/>
        </authorList>
    </citation>
    <scope>NUCLEOTIDE SEQUENCE [LARGE SCALE GENOMIC DNA]</scope>
    <source>
        <strain evidence="2 3">W43</strain>
    </source>
</reference>
<proteinExistence type="predicted"/>